<comment type="caution">
    <text evidence="2">The sequence shown here is derived from an EMBL/GenBank/DDBJ whole genome shotgun (WGS) entry which is preliminary data.</text>
</comment>
<evidence type="ECO:0008006" key="4">
    <source>
        <dbReference type="Google" id="ProtNLM"/>
    </source>
</evidence>
<protein>
    <recommendedName>
        <fullName evidence="4">YpzG family protein</fullName>
    </recommendedName>
</protein>
<proteinExistence type="predicted"/>
<dbReference type="EMBL" id="JACHHB010000015">
    <property type="protein sequence ID" value="MBB5174633.1"/>
    <property type="molecule type" value="Genomic_DNA"/>
</dbReference>
<gene>
    <name evidence="2" type="ORF">HNQ41_002850</name>
</gene>
<name>A0A840QTJ2_9BACI</name>
<organism evidence="2 3">
    <name type="scientific">Texcoconibacillus texcoconensis</name>
    <dbReference type="NCBI Taxonomy" id="1095777"/>
    <lineage>
        <taxon>Bacteria</taxon>
        <taxon>Bacillati</taxon>
        <taxon>Bacillota</taxon>
        <taxon>Bacilli</taxon>
        <taxon>Bacillales</taxon>
        <taxon>Bacillaceae</taxon>
        <taxon>Texcoconibacillus</taxon>
    </lineage>
</organism>
<feature type="region of interest" description="Disordered" evidence="1">
    <location>
        <begin position="1"/>
        <end position="50"/>
    </location>
</feature>
<evidence type="ECO:0000256" key="1">
    <source>
        <dbReference type="SAM" id="MobiDB-lite"/>
    </source>
</evidence>
<evidence type="ECO:0000313" key="3">
    <source>
        <dbReference type="Proteomes" id="UP000551878"/>
    </source>
</evidence>
<dbReference type="AlphaFoldDB" id="A0A840QTJ2"/>
<dbReference type="RefSeq" id="WP_184665045.1">
    <property type="nucleotide sequence ID" value="NZ_JACHHB010000015.1"/>
</dbReference>
<dbReference type="Proteomes" id="UP000551878">
    <property type="component" value="Unassembled WGS sequence"/>
</dbReference>
<accession>A0A840QTJ2</accession>
<dbReference type="InterPro" id="IPR025413">
    <property type="entry name" value="YpzG-like"/>
</dbReference>
<sequence length="50" mass="5609">MSKHPATTKGSRDPFQSPTANPKHAAHQINGESRMSRHTIVLKQDVKKRC</sequence>
<evidence type="ECO:0000313" key="2">
    <source>
        <dbReference type="EMBL" id="MBB5174633.1"/>
    </source>
</evidence>
<keyword evidence="3" id="KW-1185">Reference proteome</keyword>
<reference evidence="2 3" key="1">
    <citation type="submission" date="2020-08" db="EMBL/GenBank/DDBJ databases">
        <title>Genomic Encyclopedia of Type Strains, Phase IV (KMG-IV): sequencing the most valuable type-strain genomes for metagenomic binning, comparative biology and taxonomic classification.</title>
        <authorList>
            <person name="Goeker M."/>
        </authorList>
    </citation>
    <scope>NUCLEOTIDE SEQUENCE [LARGE SCALE GENOMIC DNA]</scope>
    <source>
        <strain evidence="2 3">DSM 24696</strain>
    </source>
</reference>
<dbReference type="Pfam" id="PF14139">
    <property type="entry name" value="YpzG"/>
    <property type="match status" value="1"/>
</dbReference>